<protein>
    <submittedName>
        <fullName evidence="2">Uncharacterized protein</fullName>
    </submittedName>
</protein>
<reference evidence="2" key="1">
    <citation type="submission" date="2020-09" db="EMBL/GenBank/DDBJ databases">
        <title>Comparative genome analyses of four rice-infecting Rhizoctonia solani isolates reveal extensive enrichment of homogalacturonan modification genes.</title>
        <authorList>
            <person name="Lee D.-Y."/>
            <person name="Jeon J."/>
            <person name="Kim K.-T."/>
            <person name="Cheong K."/>
            <person name="Song H."/>
            <person name="Choi G."/>
            <person name="Ko J."/>
            <person name="Opiyo S.O."/>
            <person name="Zuo S."/>
            <person name="Madhav S."/>
            <person name="Lee Y.-H."/>
            <person name="Wang G.-L."/>
        </authorList>
    </citation>
    <scope>NUCLEOTIDE SEQUENCE</scope>
    <source>
        <strain evidence="2">AG1-IA B2</strain>
    </source>
</reference>
<feature type="compositionally biased region" description="Polar residues" evidence="1">
    <location>
        <begin position="44"/>
        <end position="63"/>
    </location>
</feature>
<accession>A0A8H7I3I1</accession>
<organism evidence="2 3">
    <name type="scientific">Rhizoctonia solani</name>
    <dbReference type="NCBI Taxonomy" id="456999"/>
    <lineage>
        <taxon>Eukaryota</taxon>
        <taxon>Fungi</taxon>
        <taxon>Dikarya</taxon>
        <taxon>Basidiomycota</taxon>
        <taxon>Agaricomycotina</taxon>
        <taxon>Agaricomycetes</taxon>
        <taxon>Cantharellales</taxon>
        <taxon>Ceratobasidiaceae</taxon>
        <taxon>Rhizoctonia</taxon>
    </lineage>
</organism>
<sequence length="76" mass="8283">MLVAEEAASVQTIEGACMIGAQGSKGRSSDPPLTWTNRRIYAQLSVSDRQRQPNTLNRSTYDGKNTEPINKEATTA</sequence>
<dbReference type="EMBL" id="JACYCF010000024">
    <property type="protein sequence ID" value="KAF8749873.1"/>
    <property type="molecule type" value="Genomic_DNA"/>
</dbReference>
<evidence type="ECO:0000313" key="3">
    <source>
        <dbReference type="Proteomes" id="UP000614334"/>
    </source>
</evidence>
<evidence type="ECO:0000313" key="2">
    <source>
        <dbReference type="EMBL" id="KAF8749873.1"/>
    </source>
</evidence>
<comment type="caution">
    <text evidence="2">The sequence shown here is derived from an EMBL/GenBank/DDBJ whole genome shotgun (WGS) entry which is preliminary data.</text>
</comment>
<dbReference type="Proteomes" id="UP000614334">
    <property type="component" value="Unassembled WGS sequence"/>
</dbReference>
<proteinExistence type="predicted"/>
<gene>
    <name evidence="2" type="ORF">RHS01_09744</name>
</gene>
<evidence type="ECO:0000256" key="1">
    <source>
        <dbReference type="SAM" id="MobiDB-lite"/>
    </source>
</evidence>
<feature type="region of interest" description="Disordered" evidence="1">
    <location>
        <begin position="44"/>
        <end position="76"/>
    </location>
</feature>
<dbReference type="AlphaFoldDB" id="A0A8H7I3I1"/>
<name>A0A8H7I3I1_9AGAM</name>